<reference evidence="1 2" key="1">
    <citation type="submission" date="2017-05" db="EMBL/GenBank/DDBJ databases">
        <title>Thiocyanate degradation by Thiohalobacter thiocyanaticus FOKN1.</title>
        <authorList>
            <person name="Oshiki M."/>
            <person name="Fukushima T."/>
            <person name="Kawano S."/>
            <person name="Nakagawa J."/>
        </authorList>
    </citation>
    <scope>NUCLEOTIDE SEQUENCE [LARGE SCALE GENOMIC DNA]</scope>
    <source>
        <strain evidence="1 2">FOKN1</strain>
    </source>
</reference>
<sequence>MLRKLKITTKTSRANTWNDTFQTQDRYVIVTLKDGRRIRGYPTMFSTDPEEGFVYLYNPAWVNDNKSDIEEPDYIESNCHGFLVNRDNLDLLEFTLDPGETLTAKA</sequence>
<protein>
    <submittedName>
        <fullName evidence="1">Uncharacterized protein</fullName>
    </submittedName>
</protein>
<dbReference type="EMBL" id="AP018052">
    <property type="protein sequence ID" value="BAZ93875.1"/>
    <property type="molecule type" value="Genomic_DNA"/>
</dbReference>
<accession>A0A1Z4VQX1</accession>
<dbReference type="Proteomes" id="UP000218765">
    <property type="component" value="Chromosome"/>
</dbReference>
<evidence type="ECO:0000313" key="2">
    <source>
        <dbReference type="Proteomes" id="UP000218765"/>
    </source>
</evidence>
<keyword evidence="2" id="KW-1185">Reference proteome</keyword>
<name>A0A1Z4VQX1_9GAMM</name>
<dbReference type="KEGG" id="ttc:FOKN1_1479"/>
<evidence type="ECO:0000313" key="1">
    <source>
        <dbReference type="EMBL" id="BAZ93875.1"/>
    </source>
</evidence>
<dbReference type="InterPro" id="IPR045919">
    <property type="entry name" value="DUF6338"/>
</dbReference>
<organism evidence="1 2">
    <name type="scientific">Thiohalobacter thiocyanaticus</name>
    <dbReference type="NCBI Taxonomy" id="585455"/>
    <lineage>
        <taxon>Bacteria</taxon>
        <taxon>Pseudomonadati</taxon>
        <taxon>Pseudomonadota</taxon>
        <taxon>Gammaproteobacteria</taxon>
        <taxon>Thiohalobacterales</taxon>
        <taxon>Thiohalobacteraceae</taxon>
        <taxon>Thiohalobacter</taxon>
    </lineage>
</organism>
<gene>
    <name evidence="1" type="ORF">FOKN1_1479</name>
</gene>
<proteinExistence type="predicted"/>
<dbReference type="Pfam" id="PF19865">
    <property type="entry name" value="DUF6338"/>
    <property type="match status" value="1"/>
</dbReference>
<dbReference type="AlphaFoldDB" id="A0A1Z4VQX1"/>